<reference evidence="2" key="1">
    <citation type="submission" date="2014-09" db="EMBL/GenBank/DDBJ databases">
        <authorList>
            <person name="Magalhaes I.L.F."/>
            <person name="Oliveira U."/>
            <person name="Santos F.R."/>
            <person name="Vidigal T.H.D.A."/>
            <person name="Brescovit A.D."/>
            <person name="Santos A.J."/>
        </authorList>
    </citation>
    <scope>NUCLEOTIDE SEQUENCE</scope>
    <source>
        <tissue evidence="2">Shoot tissue taken approximately 20 cm above the soil surface</tissue>
    </source>
</reference>
<dbReference type="EMBL" id="GBRH01282479">
    <property type="protein sequence ID" value="JAD15416.1"/>
    <property type="molecule type" value="Transcribed_RNA"/>
</dbReference>
<sequence>MGGGSGSGVGGESRWAGRRFFLGMPGWCSHEKGTEVVVPRLQGEGDGVEAAEDAVERDEEEDDDEEEKARWRRW</sequence>
<accession>A0A0A8XP52</accession>
<evidence type="ECO:0000256" key="1">
    <source>
        <dbReference type="SAM" id="MobiDB-lite"/>
    </source>
</evidence>
<feature type="region of interest" description="Disordered" evidence="1">
    <location>
        <begin position="39"/>
        <end position="74"/>
    </location>
</feature>
<name>A0A0A8XP52_ARUDO</name>
<evidence type="ECO:0000313" key="2">
    <source>
        <dbReference type="EMBL" id="JAD15416.1"/>
    </source>
</evidence>
<reference evidence="2" key="2">
    <citation type="journal article" date="2015" name="Data Brief">
        <title>Shoot transcriptome of the giant reed, Arundo donax.</title>
        <authorList>
            <person name="Barrero R.A."/>
            <person name="Guerrero F.D."/>
            <person name="Moolhuijzen P."/>
            <person name="Goolsby J.A."/>
            <person name="Tidwell J."/>
            <person name="Bellgard S.E."/>
            <person name="Bellgard M.I."/>
        </authorList>
    </citation>
    <scope>NUCLEOTIDE SEQUENCE</scope>
    <source>
        <tissue evidence="2">Shoot tissue taken approximately 20 cm above the soil surface</tissue>
    </source>
</reference>
<dbReference type="AlphaFoldDB" id="A0A0A8XP52"/>
<protein>
    <submittedName>
        <fullName evidence="2">Uncharacterized protein</fullName>
    </submittedName>
</protein>
<proteinExistence type="predicted"/>
<feature type="compositionally biased region" description="Acidic residues" evidence="1">
    <location>
        <begin position="46"/>
        <end position="66"/>
    </location>
</feature>
<organism evidence="2">
    <name type="scientific">Arundo donax</name>
    <name type="common">Giant reed</name>
    <name type="synonym">Donax arundinaceus</name>
    <dbReference type="NCBI Taxonomy" id="35708"/>
    <lineage>
        <taxon>Eukaryota</taxon>
        <taxon>Viridiplantae</taxon>
        <taxon>Streptophyta</taxon>
        <taxon>Embryophyta</taxon>
        <taxon>Tracheophyta</taxon>
        <taxon>Spermatophyta</taxon>
        <taxon>Magnoliopsida</taxon>
        <taxon>Liliopsida</taxon>
        <taxon>Poales</taxon>
        <taxon>Poaceae</taxon>
        <taxon>PACMAD clade</taxon>
        <taxon>Arundinoideae</taxon>
        <taxon>Arundineae</taxon>
        <taxon>Arundo</taxon>
    </lineage>
</organism>